<dbReference type="AlphaFoldDB" id="A0A7S7NQ48"/>
<dbReference type="Pfam" id="PF10728">
    <property type="entry name" value="DUF2520"/>
    <property type="match status" value="1"/>
</dbReference>
<proteinExistence type="predicted"/>
<evidence type="ECO:0000259" key="1">
    <source>
        <dbReference type="Pfam" id="PF10728"/>
    </source>
</evidence>
<name>A0A7S7NQ48_PALFE</name>
<sequence>MSKHLPVGLIASGRMIESPLTRYPSLVRDLGPVVASSRRLASRYANALRAGRPADARELNQCRLVLIQASALELPAILELLRDAPVVWKSKVLALIDDDLDASALQPMRALRAAVGSIALAPSRDQGVLVIEGDPVAVRMLSRWATQAELSCIELKPHSKALYGAGLMAANSLLSPVLDGAMRSLRASGLNQLEARRILGLVVEMAIRSQRAHGRKAWLSPGSMSRRPAVLNQLAALGEVDPVLAAFYQRSLIAVLDYVGQDPEWLGDPPPPSLPSPD</sequence>
<dbReference type="Proteomes" id="UP000593892">
    <property type="component" value="Chromosome"/>
</dbReference>
<organism evidence="2 3">
    <name type="scientific">Paludibaculum fermentans</name>
    <dbReference type="NCBI Taxonomy" id="1473598"/>
    <lineage>
        <taxon>Bacteria</taxon>
        <taxon>Pseudomonadati</taxon>
        <taxon>Acidobacteriota</taxon>
        <taxon>Terriglobia</taxon>
        <taxon>Bryobacterales</taxon>
        <taxon>Bryobacteraceae</taxon>
        <taxon>Paludibaculum</taxon>
    </lineage>
</organism>
<accession>A0A7S7NQ48</accession>
<evidence type="ECO:0000313" key="2">
    <source>
        <dbReference type="EMBL" id="QOY87738.1"/>
    </source>
</evidence>
<dbReference type="KEGG" id="pfer:IRI77_34175"/>
<gene>
    <name evidence="2" type="ORF">IRI77_34175</name>
</gene>
<dbReference type="RefSeq" id="WP_194449405.1">
    <property type="nucleotide sequence ID" value="NZ_CP063849.1"/>
</dbReference>
<evidence type="ECO:0000313" key="3">
    <source>
        <dbReference type="Proteomes" id="UP000593892"/>
    </source>
</evidence>
<keyword evidence="3" id="KW-1185">Reference proteome</keyword>
<dbReference type="InterPro" id="IPR018931">
    <property type="entry name" value="DUF2520"/>
</dbReference>
<protein>
    <submittedName>
        <fullName evidence="2">DUF2520 domain-containing protein</fullName>
    </submittedName>
</protein>
<dbReference type="EMBL" id="CP063849">
    <property type="protein sequence ID" value="QOY87738.1"/>
    <property type="molecule type" value="Genomic_DNA"/>
</dbReference>
<reference evidence="2 3" key="1">
    <citation type="submission" date="2020-10" db="EMBL/GenBank/DDBJ databases">
        <title>Complete genome sequence of Paludibaculum fermentans P105T, a facultatively anaerobic acidobacterium capable of dissimilatory Fe(III) reduction.</title>
        <authorList>
            <person name="Dedysh S.N."/>
            <person name="Beletsky A.V."/>
            <person name="Kulichevskaya I.S."/>
            <person name="Mardanov A.V."/>
            <person name="Ravin N.V."/>
        </authorList>
    </citation>
    <scope>NUCLEOTIDE SEQUENCE [LARGE SCALE GENOMIC DNA]</scope>
    <source>
        <strain evidence="2 3">P105</strain>
    </source>
</reference>
<feature type="domain" description="DUF2520" evidence="1">
    <location>
        <begin position="129"/>
        <end position="249"/>
    </location>
</feature>